<protein>
    <recommendedName>
        <fullName evidence="4">Translation initiation factor IF-3</fullName>
    </recommendedName>
</protein>
<proteinExistence type="inferred from homology"/>
<sequence length="163" mass="19876">MIEKIKINILKKYKYINLIGINIKTGIYITKKILSIIKILKLDLVKIHNNNNINLYKIINYSKYIYNIKKKKKNKINKIKNINIKPNINLYDLKYRIKKIKKLLKNNIKIKINIFFKGRTFLYINNGKKIFKYILNYIKNKFFFIKKPFIKNRNMTMIIDKKR</sequence>
<dbReference type="AlphaFoldDB" id="A0AAU7QSA9"/>
<dbReference type="Pfam" id="PF05198">
    <property type="entry name" value="IF3_N"/>
    <property type="match status" value="1"/>
</dbReference>
<keyword evidence="3" id="KW-0648">Protein biosynthesis</keyword>
<dbReference type="PANTHER" id="PTHR10938:SF0">
    <property type="entry name" value="TRANSLATION INITIATION FACTOR IF-3, MITOCHONDRIAL"/>
    <property type="match status" value="1"/>
</dbReference>
<evidence type="ECO:0000313" key="7">
    <source>
        <dbReference type="EMBL" id="XBT18743.1"/>
    </source>
</evidence>
<dbReference type="InterPro" id="IPR019815">
    <property type="entry name" value="Translation_initiation_fac_3_C"/>
</dbReference>
<keyword evidence="2 7" id="KW-0396">Initiation factor</keyword>
<dbReference type="InterPro" id="IPR036788">
    <property type="entry name" value="T_IF-3_C_sf"/>
</dbReference>
<dbReference type="SUPFAM" id="SSF55200">
    <property type="entry name" value="Translation initiation factor IF3, C-terminal domain"/>
    <property type="match status" value="1"/>
</dbReference>
<dbReference type="Gene3D" id="3.30.110.10">
    <property type="entry name" value="Translation initiation factor 3 (IF-3), C-terminal domain"/>
    <property type="match status" value="1"/>
</dbReference>
<dbReference type="PANTHER" id="PTHR10938">
    <property type="entry name" value="TRANSLATION INITIATION FACTOR IF-3"/>
    <property type="match status" value="1"/>
</dbReference>
<evidence type="ECO:0000256" key="3">
    <source>
        <dbReference type="ARBA" id="ARBA00022917"/>
    </source>
</evidence>
<evidence type="ECO:0000256" key="1">
    <source>
        <dbReference type="ARBA" id="ARBA00005439"/>
    </source>
</evidence>
<dbReference type="Pfam" id="PF00707">
    <property type="entry name" value="IF3_C"/>
    <property type="match status" value="1"/>
</dbReference>
<feature type="domain" description="Translation initiation factor 3 C-terminal" evidence="5">
    <location>
        <begin position="78"/>
        <end position="162"/>
    </location>
</feature>
<dbReference type="NCBIfam" id="TIGR00168">
    <property type="entry name" value="infC"/>
    <property type="match status" value="1"/>
</dbReference>
<dbReference type="InterPro" id="IPR036787">
    <property type="entry name" value="T_IF-3_N_sf"/>
</dbReference>
<reference evidence="7" key="1">
    <citation type="submission" date="2024-06" db="EMBL/GenBank/DDBJ databases">
        <title>Diversity, functionality, and evolutionary history of bacterial symbionts in false click beetles (Coleoptera, Throscidae).</title>
        <authorList>
            <person name="Wierz J.C."/>
            <person name="Malm H."/>
            <person name="Kaltenpoth M."/>
            <person name="Engl T."/>
        </authorList>
    </citation>
    <scope>NUCLEOTIDE SEQUENCE</scope>
    <source>
        <strain evidence="7">Tcar</strain>
    </source>
</reference>
<organism evidence="7">
    <name type="scientific">Candidatus Shikimatogenerans sp. Tcar</name>
    <dbReference type="NCBI Taxonomy" id="3158565"/>
    <lineage>
        <taxon>Bacteria</taxon>
        <taxon>Pseudomonadati</taxon>
        <taxon>Bacteroidota</taxon>
        <taxon>Flavobacteriia</taxon>
        <taxon>Flavobacteriales</taxon>
        <taxon>Candidatus Shikimatogenerans</taxon>
    </lineage>
</organism>
<evidence type="ECO:0000259" key="5">
    <source>
        <dbReference type="Pfam" id="PF00707"/>
    </source>
</evidence>
<dbReference type="EMBL" id="CP157896">
    <property type="protein sequence ID" value="XBT18743.1"/>
    <property type="molecule type" value="Genomic_DNA"/>
</dbReference>
<evidence type="ECO:0000256" key="4">
    <source>
        <dbReference type="NCBIfam" id="TIGR00168"/>
    </source>
</evidence>
<dbReference type="GO" id="GO:0003743">
    <property type="term" value="F:translation initiation factor activity"/>
    <property type="evidence" value="ECO:0007669"/>
    <property type="project" value="UniProtKB-UniRule"/>
</dbReference>
<dbReference type="GO" id="GO:0005737">
    <property type="term" value="C:cytoplasm"/>
    <property type="evidence" value="ECO:0007669"/>
    <property type="project" value="UniProtKB-ARBA"/>
</dbReference>
<name>A0AAU7QSA9_9FLAO</name>
<gene>
    <name evidence="7" type="primary">infC</name>
    <name evidence="7" type="ORF">ABNO60_00300</name>
</gene>
<evidence type="ECO:0000256" key="2">
    <source>
        <dbReference type="ARBA" id="ARBA00022540"/>
    </source>
</evidence>
<dbReference type="InterPro" id="IPR019814">
    <property type="entry name" value="Translation_initiation_fac_3_N"/>
</dbReference>
<dbReference type="GO" id="GO:0043022">
    <property type="term" value="F:ribosome binding"/>
    <property type="evidence" value="ECO:0007669"/>
    <property type="project" value="TreeGrafter"/>
</dbReference>
<comment type="similarity">
    <text evidence="1">Belongs to the IF-3 family.</text>
</comment>
<accession>A0AAU7QSA9</accession>
<dbReference type="SUPFAM" id="SSF54364">
    <property type="entry name" value="Translation initiation factor IF3, N-terminal domain"/>
    <property type="match status" value="1"/>
</dbReference>
<dbReference type="InterPro" id="IPR001288">
    <property type="entry name" value="Translation_initiation_fac_3"/>
</dbReference>
<evidence type="ECO:0000259" key="6">
    <source>
        <dbReference type="Pfam" id="PF05198"/>
    </source>
</evidence>
<dbReference type="GO" id="GO:0032790">
    <property type="term" value="P:ribosome disassembly"/>
    <property type="evidence" value="ECO:0007669"/>
    <property type="project" value="TreeGrafter"/>
</dbReference>
<feature type="domain" description="Translation initiation factor 3 N-terminal" evidence="6">
    <location>
        <begin position="16"/>
        <end position="74"/>
    </location>
</feature>
<dbReference type="Gene3D" id="3.10.20.80">
    <property type="entry name" value="Translation initiation factor 3 (IF-3), N-terminal domain"/>
    <property type="match status" value="1"/>
</dbReference>